<keyword evidence="3" id="KW-0560">Oxidoreductase</keyword>
<keyword evidence="6" id="KW-0472">Membrane</keyword>
<evidence type="ECO:0000256" key="4">
    <source>
        <dbReference type="ARBA" id="ARBA00023157"/>
    </source>
</evidence>
<dbReference type="PANTHER" id="PTHR13887:SF14">
    <property type="entry name" value="DISULFIDE BOND FORMATION PROTEIN D"/>
    <property type="match status" value="1"/>
</dbReference>
<dbReference type="InterPro" id="IPR036249">
    <property type="entry name" value="Thioredoxin-like_sf"/>
</dbReference>
<keyword evidence="6" id="KW-1133">Transmembrane helix</keyword>
<dbReference type="PANTHER" id="PTHR13887">
    <property type="entry name" value="GLUTATHIONE S-TRANSFERASE KAPPA"/>
    <property type="match status" value="1"/>
</dbReference>
<protein>
    <submittedName>
        <fullName evidence="8">DSBA oxidoreductase</fullName>
    </submittedName>
</protein>
<keyword evidence="4" id="KW-1015">Disulfide bond</keyword>
<evidence type="ECO:0000256" key="2">
    <source>
        <dbReference type="ARBA" id="ARBA00022729"/>
    </source>
</evidence>
<keyword evidence="6" id="KW-0812">Transmembrane</keyword>
<sequence length="256" mass="28159">MDEINNNLPIGNDSGASLKDIPPKPFWDGISPNTMIISGAIVIAGLLIGLAVIYSNGGFKGLLDDSGQAAELPSSASLIDDDTILGEKKAKLTIVEFSDFQCPYCRKFWQDTLPQIKKEYIDTGKVNFVYRDYPLSIHPMANPSAEATECADEQGKYWQMNDKIFAEQVKKGEGTVQYTLNEIKKWAGEIGLDTKTFNSCLDTRKFKNEIAKDLSDGTAQGVEGTPAFFIGSQVMSGAYPFAQFKMIIDEELAKVK</sequence>
<evidence type="ECO:0000313" key="8">
    <source>
        <dbReference type="EMBL" id="KKR40508.1"/>
    </source>
</evidence>
<dbReference type="GO" id="GO:0016491">
    <property type="term" value="F:oxidoreductase activity"/>
    <property type="evidence" value="ECO:0007669"/>
    <property type="project" value="UniProtKB-KW"/>
</dbReference>
<dbReference type="Proteomes" id="UP000034072">
    <property type="component" value="Unassembled WGS sequence"/>
</dbReference>
<evidence type="ECO:0000256" key="3">
    <source>
        <dbReference type="ARBA" id="ARBA00023002"/>
    </source>
</evidence>
<gene>
    <name evidence="8" type="ORF">UT75_C0008G0030</name>
</gene>
<comment type="similarity">
    <text evidence="1">Belongs to the thioredoxin family. DsbA subfamily.</text>
</comment>
<dbReference type="InterPro" id="IPR013766">
    <property type="entry name" value="Thioredoxin_domain"/>
</dbReference>
<evidence type="ECO:0000256" key="6">
    <source>
        <dbReference type="SAM" id="Phobius"/>
    </source>
</evidence>
<evidence type="ECO:0000313" key="9">
    <source>
        <dbReference type="Proteomes" id="UP000034072"/>
    </source>
</evidence>
<dbReference type="Pfam" id="PF13462">
    <property type="entry name" value="Thioredoxin_4"/>
    <property type="match status" value="1"/>
</dbReference>
<proteinExistence type="inferred from homology"/>
<evidence type="ECO:0000256" key="5">
    <source>
        <dbReference type="ARBA" id="ARBA00023284"/>
    </source>
</evidence>
<feature type="domain" description="Thioredoxin" evidence="7">
    <location>
        <begin position="61"/>
        <end position="253"/>
    </location>
</feature>
<evidence type="ECO:0000256" key="1">
    <source>
        <dbReference type="ARBA" id="ARBA00005791"/>
    </source>
</evidence>
<organism evidence="8 9">
    <name type="scientific">Candidatus Yanofskybacteria bacterium GW2011_GWE2_40_11</name>
    <dbReference type="NCBI Taxonomy" id="1619033"/>
    <lineage>
        <taxon>Bacteria</taxon>
        <taxon>Candidatus Yanofskyibacteriota</taxon>
    </lineage>
</organism>
<comment type="caution">
    <text evidence="8">The sequence shown here is derived from an EMBL/GenBank/DDBJ whole genome shotgun (WGS) entry which is preliminary data.</text>
</comment>
<dbReference type="Gene3D" id="3.40.30.10">
    <property type="entry name" value="Glutaredoxin"/>
    <property type="match status" value="1"/>
</dbReference>
<feature type="transmembrane region" description="Helical" evidence="6">
    <location>
        <begin position="35"/>
        <end position="54"/>
    </location>
</feature>
<keyword evidence="5" id="KW-0676">Redox-active center</keyword>
<dbReference type="PATRIC" id="fig|1619033.3.peg.637"/>
<dbReference type="SUPFAM" id="SSF52833">
    <property type="entry name" value="Thioredoxin-like"/>
    <property type="match status" value="1"/>
</dbReference>
<dbReference type="AlphaFoldDB" id="A0A0G0QK38"/>
<reference evidence="8 9" key="1">
    <citation type="journal article" date="2015" name="Nature">
        <title>rRNA introns, odd ribosomes, and small enigmatic genomes across a large radiation of phyla.</title>
        <authorList>
            <person name="Brown C.T."/>
            <person name="Hug L.A."/>
            <person name="Thomas B.C."/>
            <person name="Sharon I."/>
            <person name="Castelle C.J."/>
            <person name="Singh A."/>
            <person name="Wilkins M.J."/>
            <person name="Williams K.H."/>
            <person name="Banfield J.F."/>
        </authorList>
    </citation>
    <scope>NUCLEOTIDE SEQUENCE [LARGE SCALE GENOMIC DNA]</scope>
</reference>
<dbReference type="EMBL" id="LBXZ01000008">
    <property type="protein sequence ID" value="KKR40508.1"/>
    <property type="molecule type" value="Genomic_DNA"/>
</dbReference>
<dbReference type="InterPro" id="IPR012336">
    <property type="entry name" value="Thioredoxin-like_fold"/>
</dbReference>
<dbReference type="PROSITE" id="PS51352">
    <property type="entry name" value="THIOREDOXIN_2"/>
    <property type="match status" value="1"/>
</dbReference>
<accession>A0A0G0QK38</accession>
<evidence type="ECO:0000259" key="7">
    <source>
        <dbReference type="PROSITE" id="PS51352"/>
    </source>
</evidence>
<keyword evidence="2" id="KW-0732">Signal</keyword>
<name>A0A0G0QK38_9BACT</name>